<dbReference type="SMART" id="SM00155">
    <property type="entry name" value="PLDc"/>
    <property type="match status" value="2"/>
</dbReference>
<gene>
    <name evidence="12" type="ORF">FEZ63_15675</name>
</gene>
<dbReference type="GO" id="GO:0004630">
    <property type="term" value="F:phospholipase D activity"/>
    <property type="evidence" value="ECO:0007669"/>
    <property type="project" value="UniProtKB-EC"/>
</dbReference>
<keyword evidence="7" id="KW-0378">Hydrolase</keyword>
<comment type="subcellular location">
    <subcellularLocation>
        <location evidence="3">Secreted</location>
    </subcellularLocation>
</comment>
<organism evidence="12 13">
    <name type="scientific">Microvirga brassicacearum</name>
    <dbReference type="NCBI Taxonomy" id="2580413"/>
    <lineage>
        <taxon>Bacteria</taxon>
        <taxon>Pseudomonadati</taxon>
        <taxon>Pseudomonadota</taxon>
        <taxon>Alphaproteobacteria</taxon>
        <taxon>Hyphomicrobiales</taxon>
        <taxon>Methylobacteriaceae</taxon>
        <taxon>Microvirga</taxon>
    </lineage>
</organism>
<accession>A0A5N3P927</accession>
<dbReference type="CDD" id="cd09143">
    <property type="entry name" value="PLDc_vPLD1_2_like_bac_2"/>
    <property type="match status" value="1"/>
</dbReference>
<evidence type="ECO:0000256" key="6">
    <source>
        <dbReference type="ARBA" id="ARBA00022737"/>
    </source>
</evidence>
<dbReference type="Pfam" id="PF13091">
    <property type="entry name" value="PLDc_2"/>
    <property type="match status" value="1"/>
</dbReference>
<proteinExistence type="predicted"/>
<dbReference type="PANTHER" id="PTHR18896:SF76">
    <property type="entry name" value="PHOSPHOLIPASE"/>
    <property type="match status" value="1"/>
</dbReference>
<feature type="region of interest" description="Disordered" evidence="10">
    <location>
        <begin position="219"/>
        <end position="256"/>
    </location>
</feature>
<dbReference type="Proteomes" id="UP000325684">
    <property type="component" value="Unassembled WGS sequence"/>
</dbReference>
<evidence type="ECO:0000256" key="7">
    <source>
        <dbReference type="ARBA" id="ARBA00022801"/>
    </source>
</evidence>
<feature type="compositionally biased region" description="Basic and acidic residues" evidence="10">
    <location>
        <begin position="237"/>
        <end position="248"/>
    </location>
</feature>
<dbReference type="InterPro" id="IPR015679">
    <property type="entry name" value="PLipase_D_fam"/>
</dbReference>
<dbReference type="InterPro" id="IPR001736">
    <property type="entry name" value="PLipase_D/transphosphatidylase"/>
</dbReference>
<evidence type="ECO:0000256" key="9">
    <source>
        <dbReference type="ARBA" id="ARBA00029594"/>
    </source>
</evidence>
<sequence length="522" mass="58318">MPSTGLQERATRERRILDPGRNCWRVANSKRASVLIDGASYFARLEAALRQSRRSVLILGWDFDGSIRLRPDVDADRSPPLGSFLRSLVEERPELEIRILVWSIAVVHAPGSPIPLLFGADWQNHPRLRLRLDTHHPIYAAHHQKMVCIDDALAFVGGIDLTVRRWDTTRHAVDDPARVGADSQCYGPVHDIQMVVDGEAAQSIAKLARRRWQAATGEPAPVCTDFGASLSNGESAPPRENDANPSRDRKTRLQPIEDRLRIWPPDLPPDFTNTPVAIARTMPAWGNQPAICEVGALTADALASAQHAIYIEAQYMTAPLYGEILADHLARPDGPEIVVLMTHASHGLAERLVMGSNRDRLIRYLRKADCHGRLRVYYPCVPDPGGERRQVLIHSKLIIVDDIFLRIGSSNLNNRSIGLDTECDLAIEARDAEARRTITGLRNRLLAEHLDTEPKTVMSAIEREGSLIRAVDALNCKPRGLTPFEAMTNEGPSCPALGTRLLDPIRPFEPLWFLRRKRRRDT</sequence>
<comment type="function">
    <text evidence="2">Could be a virulence factor.</text>
</comment>
<dbReference type="InterPro" id="IPR025202">
    <property type="entry name" value="PLD-like_dom"/>
</dbReference>
<comment type="catalytic activity">
    <reaction evidence="1">
        <text>a 1,2-diacyl-sn-glycero-3-phosphocholine + H2O = a 1,2-diacyl-sn-glycero-3-phosphate + choline + H(+)</text>
        <dbReference type="Rhea" id="RHEA:14445"/>
        <dbReference type="ChEBI" id="CHEBI:15354"/>
        <dbReference type="ChEBI" id="CHEBI:15377"/>
        <dbReference type="ChEBI" id="CHEBI:15378"/>
        <dbReference type="ChEBI" id="CHEBI:57643"/>
        <dbReference type="ChEBI" id="CHEBI:58608"/>
        <dbReference type="EC" id="3.1.4.4"/>
    </reaction>
</comment>
<dbReference type="SUPFAM" id="SSF56024">
    <property type="entry name" value="Phospholipase D/nuclease"/>
    <property type="match status" value="2"/>
</dbReference>
<dbReference type="Pfam" id="PF00614">
    <property type="entry name" value="PLDc"/>
    <property type="match status" value="1"/>
</dbReference>
<name>A0A5N3P927_9HYPH</name>
<keyword evidence="13" id="KW-1185">Reference proteome</keyword>
<evidence type="ECO:0000313" key="13">
    <source>
        <dbReference type="Proteomes" id="UP000325684"/>
    </source>
</evidence>
<evidence type="ECO:0000256" key="5">
    <source>
        <dbReference type="ARBA" id="ARBA00022525"/>
    </source>
</evidence>
<protein>
    <recommendedName>
        <fullName evidence="4">Phospholipase D</fullName>
    </recommendedName>
    <alternativeName>
        <fullName evidence="9">Choline phosphatase</fullName>
    </alternativeName>
</protein>
<evidence type="ECO:0000256" key="10">
    <source>
        <dbReference type="SAM" id="MobiDB-lite"/>
    </source>
</evidence>
<reference evidence="12 13" key="1">
    <citation type="journal article" date="2019" name="Microorganisms">
        <title>Genome Insights into the Novel Species Microvirga brassicacearum, a Rapeseed Endophyte with Biotechnological Potential.</title>
        <authorList>
            <person name="Jimenez-Gomez A."/>
            <person name="Saati-Santamaria Z."/>
            <person name="Igual J.M."/>
            <person name="Rivas R."/>
            <person name="Mateos P.F."/>
            <person name="Garcia-Fraile P."/>
        </authorList>
    </citation>
    <scope>NUCLEOTIDE SEQUENCE [LARGE SCALE GENOMIC DNA]</scope>
    <source>
        <strain evidence="12 13">CDVBN77</strain>
    </source>
</reference>
<evidence type="ECO:0000256" key="3">
    <source>
        <dbReference type="ARBA" id="ARBA00004613"/>
    </source>
</evidence>
<dbReference type="CDD" id="cd09140">
    <property type="entry name" value="PLDc_vPLD1_2_like_bac_1"/>
    <property type="match status" value="1"/>
</dbReference>
<dbReference type="EMBL" id="VCMV01000024">
    <property type="protein sequence ID" value="KAB0266223.1"/>
    <property type="molecule type" value="Genomic_DNA"/>
</dbReference>
<dbReference type="GO" id="GO:0009395">
    <property type="term" value="P:phospholipid catabolic process"/>
    <property type="evidence" value="ECO:0007669"/>
    <property type="project" value="TreeGrafter"/>
</dbReference>
<keyword evidence="8" id="KW-0443">Lipid metabolism</keyword>
<evidence type="ECO:0000256" key="2">
    <source>
        <dbReference type="ARBA" id="ARBA00003145"/>
    </source>
</evidence>
<dbReference type="GO" id="GO:0005576">
    <property type="term" value="C:extracellular region"/>
    <property type="evidence" value="ECO:0007669"/>
    <property type="project" value="UniProtKB-SubCell"/>
</dbReference>
<comment type="caution">
    <text evidence="12">The sequence shown here is derived from an EMBL/GenBank/DDBJ whole genome shotgun (WGS) entry which is preliminary data.</text>
</comment>
<keyword evidence="6" id="KW-0677">Repeat</keyword>
<evidence type="ECO:0000256" key="8">
    <source>
        <dbReference type="ARBA" id="ARBA00023098"/>
    </source>
</evidence>
<evidence type="ECO:0000313" key="12">
    <source>
        <dbReference type="EMBL" id="KAB0266223.1"/>
    </source>
</evidence>
<dbReference type="PANTHER" id="PTHR18896">
    <property type="entry name" value="PHOSPHOLIPASE D"/>
    <property type="match status" value="1"/>
</dbReference>
<evidence type="ECO:0000256" key="1">
    <source>
        <dbReference type="ARBA" id="ARBA00000798"/>
    </source>
</evidence>
<evidence type="ECO:0000256" key="4">
    <source>
        <dbReference type="ARBA" id="ARBA00018392"/>
    </source>
</evidence>
<dbReference type="AlphaFoldDB" id="A0A5N3P927"/>
<keyword evidence="5" id="KW-0964">Secreted</keyword>
<dbReference type="OrthoDB" id="8828485at2"/>
<evidence type="ECO:0000259" key="11">
    <source>
        <dbReference type="PROSITE" id="PS50035"/>
    </source>
</evidence>
<dbReference type="Gene3D" id="3.30.870.10">
    <property type="entry name" value="Endonuclease Chain A"/>
    <property type="match status" value="2"/>
</dbReference>
<dbReference type="PROSITE" id="PS50035">
    <property type="entry name" value="PLD"/>
    <property type="match status" value="2"/>
</dbReference>
<feature type="domain" description="PLD phosphodiesterase" evidence="11">
    <location>
        <begin position="389"/>
        <end position="416"/>
    </location>
</feature>
<feature type="domain" description="PLD phosphodiesterase" evidence="11">
    <location>
        <begin position="138"/>
        <end position="165"/>
    </location>
</feature>